<keyword evidence="3" id="KW-1185">Reference proteome</keyword>
<dbReference type="Pfam" id="PF12937">
    <property type="entry name" value="F-box-like"/>
    <property type="match status" value="1"/>
</dbReference>
<gene>
    <name evidence="2" type="ORF">CY34DRAFT_98875</name>
</gene>
<evidence type="ECO:0000313" key="2">
    <source>
        <dbReference type="EMBL" id="KIK33879.1"/>
    </source>
</evidence>
<dbReference type="InterPro" id="IPR036047">
    <property type="entry name" value="F-box-like_dom_sf"/>
</dbReference>
<dbReference type="InParanoid" id="A0A0D0A6T4"/>
<sequence length="130" mass="15270">MSAQIESLQTIRVSIRDLQLELAKQKKKVTKSINLHNRLRSALWRLPTEILTQIFYHCLPDFGEFPRPSQLKAPMLLARVCRRWREVTVGVPSLWRRLGVTVNDDHWQRATFCYDLYLKRSQGLPLSLVL</sequence>
<accession>A0A0D0A6T4</accession>
<dbReference type="AlphaFoldDB" id="A0A0D0A6T4"/>
<dbReference type="InterPro" id="IPR001810">
    <property type="entry name" value="F-box_dom"/>
</dbReference>
<protein>
    <recommendedName>
        <fullName evidence="1">F-box domain-containing protein</fullName>
    </recommendedName>
</protein>
<reference evidence="2 3" key="1">
    <citation type="submission" date="2014-04" db="EMBL/GenBank/DDBJ databases">
        <authorList>
            <consortium name="DOE Joint Genome Institute"/>
            <person name="Kuo A."/>
            <person name="Ruytinx J."/>
            <person name="Rineau F."/>
            <person name="Colpaert J."/>
            <person name="Kohler A."/>
            <person name="Nagy L.G."/>
            <person name="Floudas D."/>
            <person name="Copeland A."/>
            <person name="Barry K.W."/>
            <person name="Cichocki N."/>
            <person name="Veneault-Fourrey C."/>
            <person name="LaButti K."/>
            <person name="Lindquist E.A."/>
            <person name="Lipzen A."/>
            <person name="Lundell T."/>
            <person name="Morin E."/>
            <person name="Murat C."/>
            <person name="Sun H."/>
            <person name="Tunlid A."/>
            <person name="Henrissat B."/>
            <person name="Grigoriev I.V."/>
            <person name="Hibbett D.S."/>
            <person name="Martin F."/>
            <person name="Nordberg H.P."/>
            <person name="Cantor M.N."/>
            <person name="Hua S.X."/>
        </authorList>
    </citation>
    <scope>NUCLEOTIDE SEQUENCE [LARGE SCALE GENOMIC DNA]</scope>
    <source>
        <strain evidence="2 3">UH-Slu-Lm8-n1</strain>
    </source>
</reference>
<dbReference type="HOGENOM" id="CLU_018544_3_0_1"/>
<dbReference type="Proteomes" id="UP000054485">
    <property type="component" value="Unassembled WGS sequence"/>
</dbReference>
<evidence type="ECO:0000313" key="3">
    <source>
        <dbReference type="Proteomes" id="UP000054485"/>
    </source>
</evidence>
<feature type="non-terminal residue" evidence="2">
    <location>
        <position position="130"/>
    </location>
</feature>
<feature type="domain" description="F-box" evidence="1">
    <location>
        <begin position="43"/>
        <end position="98"/>
    </location>
</feature>
<evidence type="ECO:0000259" key="1">
    <source>
        <dbReference type="Pfam" id="PF12937"/>
    </source>
</evidence>
<dbReference type="Gene3D" id="1.20.1280.50">
    <property type="match status" value="1"/>
</dbReference>
<dbReference type="SUPFAM" id="SSF81383">
    <property type="entry name" value="F-box domain"/>
    <property type="match status" value="1"/>
</dbReference>
<dbReference type="EMBL" id="KN835850">
    <property type="protein sequence ID" value="KIK33879.1"/>
    <property type="molecule type" value="Genomic_DNA"/>
</dbReference>
<proteinExistence type="predicted"/>
<dbReference type="STRING" id="930992.A0A0D0A6T4"/>
<organism evidence="2 3">
    <name type="scientific">Suillus luteus UH-Slu-Lm8-n1</name>
    <dbReference type="NCBI Taxonomy" id="930992"/>
    <lineage>
        <taxon>Eukaryota</taxon>
        <taxon>Fungi</taxon>
        <taxon>Dikarya</taxon>
        <taxon>Basidiomycota</taxon>
        <taxon>Agaricomycotina</taxon>
        <taxon>Agaricomycetes</taxon>
        <taxon>Agaricomycetidae</taxon>
        <taxon>Boletales</taxon>
        <taxon>Suillineae</taxon>
        <taxon>Suillaceae</taxon>
        <taxon>Suillus</taxon>
    </lineage>
</organism>
<name>A0A0D0A6T4_9AGAM</name>
<dbReference type="OrthoDB" id="2998253at2759"/>
<reference evidence="3" key="2">
    <citation type="submission" date="2015-01" db="EMBL/GenBank/DDBJ databases">
        <title>Evolutionary Origins and Diversification of the Mycorrhizal Mutualists.</title>
        <authorList>
            <consortium name="DOE Joint Genome Institute"/>
            <consortium name="Mycorrhizal Genomics Consortium"/>
            <person name="Kohler A."/>
            <person name="Kuo A."/>
            <person name="Nagy L.G."/>
            <person name="Floudas D."/>
            <person name="Copeland A."/>
            <person name="Barry K.W."/>
            <person name="Cichocki N."/>
            <person name="Veneault-Fourrey C."/>
            <person name="LaButti K."/>
            <person name="Lindquist E.A."/>
            <person name="Lipzen A."/>
            <person name="Lundell T."/>
            <person name="Morin E."/>
            <person name="Murat C."/>
            <person name="Riley R."/>
            <person name="Ohm R."/>
            <person name="Sun H."/>
            <person name="Tunlid A."/>
            <person name="Henrissat B."/>
            <person name="Grigoriev I.V."/>
            <person name="Hibbett D.S."/>
            <person name="Martin F."/>
        </authorList>
    </citation>
    <scope>NUCLEOTIDE SEQUENCE [LARGE SCALE GENOMIC DNA]</scope>
    <source>
        <strain evidence="3">UH-Slu-Lm8-n1</strain>
    </source>
</reference>